<dbReference type="Gene3D" id="2.60.120.560">
    <property type="entry name" value="Exo-inulinase, domain 1"/>
    <property type="match status" value="1"/>
</dbReference>
<keyword evidence="2" id="KW-0472">Membrane</keyword>
<feature type="transmembrane region" description="Helical" evidence="2">
    <location>
        <begin position="87"/>
        <end position="105"/>
    </location>
</feature>
<dbReference type="EMBL" id="DRLD01000407">
    <property type="protein sequence ID" value="HED11867.1"/>
    <property type="molecule type" value="Genomic_DNA"/>
</dbReference>
<dbReference type="Proteomes" id="UP000886005">
    <property type="component" value="Unassembled WGS sequence"/>
</dbReference>
<name>A0A7V1PWR5_CALAY</name>
<dbReference type="AlphaFoldDB" id="A0A7V1PWR5"/>
<accession>A0A7V1PWR5</accession>
<organism evidence="4">
    <name type="scientific">Caldithrix abyssi</name>
    <dbReference type="NCBI Taxonomy" id="187145"/>
    <lineage>
        <taxon>Bacteria</taxon>
        <taxon>Pseudomonadati</taxon>
        <taxon>Calditrichota</taxon>
        <taxon>Calditrichia</taxon>
        <taxon>Calditrichales</taxon>
        <taxon>Calditrichaceae</taxon>
        <taxon>Caldithrix</taxon>
    </lineage>
</organism>
<feature type="transmembrane region" description="Helical" evidence="2">
    <location>
        <begin position="47"/>
        <end position="64"/>
    </location>
</feature>
<evidence type="ECO:0000256" key="1">
    <source>
        <dbReference type="SAM" id="MobiDB-lite"/>
    </source>
</evidence>
<keyword evidence="2" id="KW-0812">Transmembrane</keyword>
<dbReference type="Pfam" id="PF09990">
    <property type="entry name" value="DUF2231"/>
    <property type="match status" value="1"/>
</dbReference>
<feature type="transmembrane region" description="Helical" evidence="2">
    <location>
        <begin position="15"/>
        <end position="35"/>
    </location>
</feature>
<evidence type="ECO:0000259" key="3">
    <source>
        <dbReference type="Pfam" id="PF09990"/>
    </source>
</evidence>
<feature type="domain" description="DUF2231" evidence="3">
    <location>
        <begin position="10"/>
        <end position="150"/>
    </location>
</feature>
<gene>
    <name evidence="4" type="ORF">ENJ10_14350</name>
</gene>
<protein>
    <recommendedName>
        <fullName evidence="3">DUF2231 domain-containing protein</fullName>
    </recommendedName>
</protein>
<evidence type="ECO:0000256" key="2">
    <source>
        <dbReference type="SAM" id="Phobius"/>
    </source>
</evidence>
<feature type="compositionally biased region" description="Basic and acidic residues" evidence="1">
    <location>
        <begin position="355"/>
        <end position="374"/>
    </location>
</feature>
<feature type="transmembrane region" description="Helical" evidence="2">
    <location>
        <begin position="117"/>
        <end position="135"/>
    </location>
</feature>
<dbReference type="InterPro" id="IPR019251">
    <property type="entry name" value="DUF2231_TM"/>
</dbReference>
<comment type="caution">
    <text evidence="4">The sequence shown here is derived from an EMBL/GenBank/DDBJ whole genome shotgun (WGS) entry which is preliminary data.</text>
</comment>
<evidence type="ECO:0000313" key="4">
    <source>
        <dbReference type="EMBL" id="HED11867.1"/>
    </source>
</evidence>
<feature type="region of interest" description="Disordered" evidence="1">
    <location>
        <begin position="351"/>
        <end position="374"/>
    </location>
</feature>
<sequence length="374" mass="40463">MQLIPDWAPNLHPMIIHFPIALISLAVLLDLGSLFIKTQSWLRPSALALYTFGTLGALAAYFSGREAADSVDIPSQAYTAVSEHADWGLYTLIFLSLYILIRLFLIKKPFGASNGGNWLFLVLGAIGFFFVFQTAERGGRLVFEFGLGVSAVTAAPEVDIPSGFQPGVNGSWSWQASENAAQDFLKNFTFPGGESAGLRFATEEKSLVISADKDTSAYILAGGPLTDIELSVRVNLDEFNGRFLLLHHYRSSTDYDFFAVDGAAARLGRVDEGALVFFDEADTAVKGWTTIKAVGSKGHFRGYVGDKLVNHGHGNEMPAGRAGIFFMGSGKILLQSVQAKALSEAPAMMNMNMGGDHKDGNEKKEESDGHSHSH</sequence>
<proteinExistence type="predicted"/>
<reference evidence="4" key="1">
    <citation type="journal article" date="2020" name="mSystems">
        <title>Genome- and Community-Level Interaction Insights into Carbon Utilization and Element Cycling Functions of Hydrothermarchaeota in Hydrothermal Sediment.</title>
        <authorList>
            <person name="Zhou Z."/>
            <person name="Liu Y."/>
            <person name="Xu W."/>
            <person name="Pan J."/>
            <person name="Luo Z.H."/>
            <person name="Li M."/>
        </authorList>
    </citation>
    <scope>NUCLEOTIDE SEQUENCE [LARGE SCALE GENOMIC DNA]</scope>
    <source>
        <strain evidence="4">HyVt-456</strain>
    </source>
</reference>
<keyword evidence="2" id="KW-1133">Transmembrane helix</keyword>